<evidence type="ECO:0000256" key="8">
    <source>
        <dbReference type="ARBA" id="ARBA00023128"/>
    </source>
</evidence>
<organism evidence="12 13">
    <name type="scientific">Elysia crispata</name>
    <name type="common">lettuce slug</name>
    <dbReference type="NCBI Taxonomy" id="231223"/>
    <lineage>
        <taxon>Eukaryota</taxon>
        <taxon>Metazoa</taxon>
        <taxon>Spiralia</taxon>
        <taxon>Lophotrochozoa</taxon>
        <taxon>Mollusca</taxon>
        <taxon>Gastropoda</taxon>
        <taxon>Heterobranchia</taxon>
        <taxon>Euthyneura</taxon>
        <taxon>Panpulmonata</taxon>
        <taxon>Sacoglossa</taxon>
        <taxon>Placobranchoidea</taxon>
        <taxon>Plakobranchidae</taxon>
        <taxon>Elysia</taxon>
    </lineage>
</organism>
<dbReference type="InterPro" id="IPR045315">
    <property type="entry name" value="Mtm1-like"/>
</dbReference>
<dbReference type="GO" id="GO:1990542">
    <property type="term" value="P:mitochondrial transmembrane transport"/>
    <property type="evidence" value="ECO:0007669"/>
    <property type="project" value="InterPro"/>
</dbReference>
<evidence type="ECO:0000256" key="3">
    <source>
        <dbReference type="ARBA" id="ARBA00022448"/>
    </source>
</evidence>
<dbReference type="InterPro" id="IPR018108">
    <property type="entry name" value="MCP_transmembrane"/>
</dbReference>
<evidence type="ECO:0000256" key="5">
    <source>
        <dbReference type="ARBA" id="ARBA00022737"/>
    </source>
</evidence>
<proteinExistence type="inferred from homology"/>
<evidence type="ECO:0000256" key="11">
    <source>
        <dbReference type="RuleBase" id="RU000488"/>
    </source>
</evidence>
<comment type="caution">
    <text evidence="12">The sequence shown here is derived from an EMBL/GenBank/DDBJ whole genome shotgun (WGS) entry which is preliminary data.</text>
</comment>
<keyword evidence="4 10" id="KW-0812">Transmembrane</keyword>
<dbReference type="PANTHER" id="PTHR45760:SF2">
    <property type="entry name" value="FI19922P1-RELATED"/>
    <property type="match status" value="1"/>
</dbReference>
<protein>
    <recommendedName>
        <fullName evidence="14">Solute carrier family 25 member 40</fullName>
    </recommendedName>
</protein>
<evidence type="ECO:0000256" key="2">
    <source>
        <dbReference type="ARBA" id="ARBA00006375"/>
    </source>
</evidence>
<evidence type="ECO:0000313" key="12">
    <source>
        <dbReference type="EMBL" id="KAK3757019.1"/>
    </source>
</evidence>
<evidence type="ECO:0008006" key="14">
    <source>
        <dbReference type="Google" id="ProtNLM"/>
    </source>
</evidence>
<name>A0AAE1D4G5_9GAST</name>
<dbReference type="InterPro" id="IPR023395">
    <property type="entry name" value="MCP_dom_sf"/>
</dbReference>
<sequence>MPMLVKENADASQRCQGVTITPTQQMISSGTGALLTSLLMTPMDVVKIRLQAQAKPAAFTKGHCFLFCNGLMDHICTCVNGITPSSQWYKRPSQFKGTFDAMLQIARYEGITSLWSGLPPTLVMAIPATVIYFTAYEQIKAVLSNLDVLGRTTQPMVAGSLARVWAATCISPIEMIRTKIQSEQLTYTQVLRAVRDMVKAKGILSLWLGLGPTLLRDVPFSAVYWSSYESMKSYVLSTTGRCNLHFHEAFTAGAIGGTLAAFCTLPFDVIKTRRQIDIGETALTGNKKEVTATWKLIHTIYKTEGLKALFTGLFPRLVKVAPSCAIMISTYEFFKHFFAAQKEHLEVCPPVPSQSFLPVFPRKDEGLLTSEVAPSDQESPIPIITFMSQTQSTRATIFQITTPIQLMVEKVCATLGGTRSFPISFKLGKAGYSETSVDPNPVFVFPALFNLQY</sequence>
<keyword evidence="8" id="KW-0496">Mitochondrion</keyword>
<gene>
    <name evidence="12" type="ORF">RRG08_041795</name>
</gene>
<evidence type="ECO:0000313" key="13">
    <source>
        <dbReference type="Proteomes" id="UP001283361"/>
    </source>
</evidence>
<dbReference type="PROSITE" id="PS50920">
    <property type="entry name" value="SOLCAR"/>
    <property type="match status" value="3"/>
</dbReference>
<dbReference type="AlphaFoldDB" id="A0AAE1D4G5"/>
<keyword evidence="9 10" id="KW-0472">Membrane</keyword>
<keyword evidence="13" id="KW-1185">Reference proteome</keyword>
<keyword evidence="7" id="KW-1133">Transmembrane helix</keyword>
<evidence type="ECO:0000256" key="10">
    <source>
        <dbReference type="PROSITE-ProRule" id="PRU00282"/>
    </source>
</evidence>
<dbReference type="SUPFAM" id="SSF103506">
    <property type="entry name" value="Mitochondrial carrier"/>
    <property type="match status" value="1"/>
</dbReference>
<keyword evidence="5" id="KW-0677">Repeat</keyword>
<dbReference type="Gene3D" id="1.50.40.10">
    <property type="entry name" value="Mitochondrial carrier domain"/>
    <property type="match status" value="2"/>
</dbReference>
<evidence type="ECO:0000256" key="9">
    <source>
        <dbReference type="ARBA" id="ARBA00023136"/>
    </source>
</evidence>
<keyword evidence="6" id="KW-0999">Mitochondrion inner membrane</keyword>
<dbReference type="PANTHER" id="PTHR45760">
    <property type="entry name" value="FI19922P1-RELATED"/>
    <property type="match status" value="1"/>
</dbReference>
<keyword evidence="3 11" id="KW-0813">Transport</keyword>
<evidence type="ECO:0000256" key="6">
    <source>
        <dbReference type="ARBA" id="ARBA00022792"/>
    </source>
</evidence>
<accession>A0AAE1D4G5</accession>
<comment type="similarity">
    <text evidence="2 11">Belongs to the mitochondrial carrier (TC 2.A.29) family.</text>
</comment>
<comment type="subcellular location">
    <subcellularLocation>
        <location evidence="1">Mitochondrion inner membrane</location>
        <topology evidence="1">Multi-pass membrane protein</topology>
    </subcellularLocation>
</comment>
<feature type="repeat" description="Solcar" evidence="10">
    <location>
        <begin position="150"/>
        <end position="234"/>
    </location>
</feature>
<feature type="repeat" description="Solcar" evidence="10">
    <location>
        <begin position="24"/>
        <end position="142"/>
    </location>
</feature>
<evidence type="ECO:0000256" key="1">
    <source>
        <dbReference type="ARBA" id="ARBA00004448"/>
    </source>
</evidence>
<dbReference type="Pfam" id="PF00153">
    <property type="entry name" value="Mito_carr"/>
    <property type="match status" value="3"/>
</dbReference>
<dbReference type="GO" id="GO:0005743">
    <property type="term" value="C:mitochondrial inner membrane"/>
    <property type="evidence" value="ECO:0007669"/>
    <property type="project" value="UniProtKB-SubCell"/>
</dbReference>
<evidence type="ECO:0000256" key="4">
    <source>
        <dbReference type="ARBA" id="ARBA00022692"/>
    </source>
</evidence>
<dbReference type="Proteomes" id="UP001283361">
    <property type="component" value="Unassembled WGS sequence"/>
</dbReference>
<reference evidence="12" key="1">
    <citation type="journal article" date="2023" name="G3 (Bethesda)">
        <title>A reference genome for the long-term kleptoplast-retaining sea slug Elysia crispata morphotype clarki.</title>
        <authorList>
            <person name="Eastman K.E."/>
            <person name="Pendleton A.L."/>
            <person name="Shaikh M.A."/>
            <person name="Suttiyut T."/>
            <person name="Ogas R."/>
            <person name="Tomko P."/>
            <person name="Gavelis G."/>
            <person name="Widhalm J.R."/>
            <person name="Wisecaver J.H."/>
        </authorList>
    </citation>
    <scope>NUCLEOTIDE SEQUENCE</scope>
    <source>
        <strain evidence="12">ECLA1</strain>
    </source>
</reference>
<feature type="repeat" description="Solcar" evidence="10">
    <location>
        <begin position="244"/>
        <end position="337"/>
    </location>
</feature>
<evidence type="ECO:0000256" key="7">
    <source>
        <dbReference type="ARBA" id="ARBA00022989"/>
    </source>
</evidence>
<dbReference type="EMBL" id="JAWDGP010005418">
    <property type="protein sequence ID" value="KAK3757019.1"/>
    <property type="molecule type" value="Genomic_DNA"/>
</dbReference>